<evidence type="ECO:0000313" key="4">
    <source>
        <dbReference type="Proteomes" id="UP001446205"/>
    </source>
</evidence>
<evidence type="ECO:0000256" key="1">
    <source>
        <dbReference type="ARBA" id="ARBA00008791"/>
    </source>
</evidence>
<feature type="domain" description="UspA" evidence="2">
    <location>
        <begin position="140"/>
        <end position="280"/>
    </location>
</feature>
<sequence length="291" mass="30886">MTGNTQRPDKTVLLPLDGSRESMAAVPVARALAALSKATLHIVHVAEPRAPLEDLRTRLGLTAEDLAGVVLDSLPGPAGEAIVRLAHERGSELIVMTLHRGASARESGLGSVAEAVLAHSSSPLLLVPPAATPPAWALQEVLLPQDGTPESAAIIKPAVELASRAGAKLLVLHVAVNHATPSSEAGAMSTPRYVDQPQHEWPSWAQEFIERVSALCDCRDLDMRFFMGHGEAGAEIARVARAQHADLIVLPWHGGQLSPRRAPILKSLFHDLPAPVLILRCGEAARALARE</sequence>
<dbReference type="InterPro" id="IPR006015">
    <property type="entry name" value="Universal_stress_UspA"/>
</dbReference>
<feature type="domain" description="UspA" evidence="2">
    <location>
        <begin position="63"/>
        <end position="128"/>
    </location>
</feature>
<dbReference type="Proteomes" id="UP001446205">
    <property type="component" value="Unassembled WGS sequence"/>
</dbReference>
<gene>
    <name evidence="3" type="ORF">WOB96_14320</name>
</gene>
<dbReference type="EMBL" id="JBBPCO010000021">
    <property type="protein sequence ID" value="MEK8090930.1"/>
    <property type="molecule type" value="Genomic_DNA"/>
</dbReference>
<evidence type="ECO:0000259" key="2">
    <source>
        <dbReference type="Pfam" id="PF00582"/>
    </source>
</evidence>
<evidence type="ECO:0000313" key="3">
    <source>
        <dbReference type="EMBL" id="MEK8090930.1"/>
    </source>
</evidence>
<proteinExistence type="inferred from homology"/>
<dbReference type="InterPro" id="IPR006016">
    <property type="entry name" value="UspA"/>
</dbReference>
<dbReference type="PANTHER" id="PTHR46268">
    <property type="entry name" value="STRESS RESPONSE PROTEIN NHAX"/>
    <property type="match status" value="1"/>
</dbReference>
<feature type="domain" description="UspA" evidence="2">
    <location>
        <begin position="10"/>
        <end position="53"/>
    </location>
</feature>
<accession>A0ABU9DDZ6</accession>
<protein>
    <submittedName>
        <fullName evidence="3">Universal stress protein</fullName>
    </submittedName>
</protein>
<comment type="caution">
    <text evidence="3">The sequence shown here is derived from an EMBL/GenBank/DDBJ whole genome shotgun (WGS) entry which is preliminary data.</text>
</comment>
<reference evidence="3 4" key="1">
    <citation type="submission" date="2024-04" db="EMBL/GenBank/DDBJ databases">
        <authorList>
            <person name="Abashina T."/>
            <person name="Shaikin A."/>
        </authorList>
    </citation>
    <scope>NUCLEOTIDE SEQUENCE [LARGE SCALE GENOMIC DNA]</scope>
    <source>
        <strain evidence="3 4">AAFK</strain>
    </source>
</reference>
<dbReference type="InterPro" id="IPR014729">
    <property type="entry name" value="Rossmann-like_a/b/a_fold"/>
</dbReference>
<dbReference type="CDD" id="cd00293">
    <property type="entry name" value="USP-like"/>
    <property type="match status" value="2"/>
</dbReference>
<comment type="similarity">
    <text evidence="1">Belongs to the universal stress protein A family.</text>
</comment>
<dbReference type="PRINTS" id="PR01438">
    <property type="entry name" value="UNVRSLSTRESS"/>
</dbReference>
<dbReference type="SUPFAM" id="SSF52402">
    <property type="entry name" value="Adenine nucleotide alpha hydrolases-like"/>
    <property type="match status" value="2"/>
</dbReference>
<dbReference type="RefSeq" id="WP_341371986.1">
    <property type="nucleotide sequence ID" value="NZ_JBBPCO010000021.1"/>
</dbReference>
<dbReference type="PANTHER" id="PTHR46268:SF6">
    <property type="entry name" value="UNIVERSAL STRESS PROTEIN UP12"/>
    <property type="match status" value="1"/>
</dbReference>
<dbReference type="Pfam" id="PF00582">
    <property type="entry name" value="Usp"/>
    <property type="match status" value="3"/>
</dbReference>
<dbReference type="Gene3D" id="3.40.50.620">
    <property type="entry name" value="HUPs"/>
    <property type="match status" value="2"/>
</dbReference>
<organism evidence="3 4">
    <name type="scientific">Thermithiobacillus plumbiphilus</name>
    <dbReference type="NCBI Taxonomy" id="1729899"/>
    <lineage>
        <taxon>Bacteria</taxon>
        <taxon>Pseudomonadati</taxon>
        <taxon>Pseudomonadota</taxon>
        <taxon>Acidithiobacillia</taxon>
        <taxon>Acidithiobacillales</taxon>
        <taxon>Thermithiobacillaceae</taxon>
        <taxon>Thermithiobacillus</taxon>
    </lineage>
</organism>
<name>A0ABU9DDZ6_9PROT</name>
<keyword evidence="4" id="KW-1185">Reference proteome</keyword>